<feature type="compositionally biased region" description="Basic and acidic residues" evidence="1">
    <location>
        <begin position="513"/>
        <end position="543"/>
    </location>
</feature>
<feature type="compositionally biased region" description="Low complexity" evidence="1">
    <location>
        <begin position="495"/>
        <end position="512"/>
    </location>
</feature>
<dbReference type="EMBL" id="CAJJDP010000001">
    <property type="protein sequence ID" value="CAD8132391.1"/>
    <property type="molecule type" value="Genomic_DNA"/>
</dbReference>
<feature type="compositionally biased region" description="Low complexity" evidence="1">
    <location>
        <begin position="579"/>
        <end position="589"/>
    </location>
</feature>
<keyword evidence="2" id="KW-0472">Membrane</keyword>
<feature type="compositionally biased region" description="Basic and acidic residues" evidence="1">
    <location>
        <begin position="865"/>
        <end position="883"/>
    </location>
</feature>
<feature type="compositionally biased region" description="Low complexity" evidence="1">
    <location>
        <begin position="402"/>
        <end position="424"/>
    </location>
</feature>
<name>A0A8S1RTS8_PAROT</name>
<protein>
    <recommendedName>
        <fullName evidence="5">VWFA domain-containing protein</fullName>
    </recommendedName>
</protein>
<dbReference type="CDD" id="cd00198">
    <property type="entry name" value="vWFA"/>
    <property type="match status" value="1"/>
</dbReference>
<feature type="compositionally biased region" description="Basic and acidic residues" evidence="1">
    <location>
        <begin position="558"/>
        <end position="574"/>
    </location>
</feature>
<dbReference type="OMA" id="THNAQDI"/>
<feature type="compositionally biased region" description="Basic and acidic residues" evidence="1">
    <location>
        <begin position="615"/>
        <end position="626"/>
    </location>
</feature>
<feature type="compositionally biased region" description="Low complexity" evidence="1">
    <location>
        <begin position="633"/>
        <end position="642"/>
    </location>
</feature>
<feature type="region of interest" description="Disordered" evidence="1">
    <location>
        <begin position="493"/>
        <end position="700"/>
    </location>
</feature>
<keyword evidence="2" id="KW-0812">Transmembrane</keyword>
<dbReference type="AlphaFoldDB" id="A0A8S1RTS8"/>
<dbReference type="Proteomes" id="UP000683925">
    <property type="component" value="Unassembled WGS sequence"/>
</dbReference>
<proteinExistence type="predicted"/>
<feature type="region of interest" description="Disordered" evidence="1">
    <location>
        <begin position="380"/>
        <end position="449"/>
    </location>
</feature>
<feature type="compositionally biased region" description="Polar residues" evidence="1">
    <location>
        <begin position="805"/>
        <end position="816"/>
    </location>
</feature>
<feature type="compositionally biased region" description="Basic and acidic residues" evidence="1">
    <location>
        <begin position="835"/>
        <end position="858"/>
    </location>
</feature>
<dbReference type="OrthoDB" id="309365at2759"/>
<organism evidence="3 4">
    <name type="scientific">Paramecium octaurelia</name>
    <dbReference type="NCBI Taxonomy" id="43137"/>
    <lineage>
        <taxon>Eukaryota</taxon>
        <taxon>Sar</taxon>
        <taxon>Alveolata</taxon>
        <taxon>Ciliophora</taxon>
        <taxon>Intramacronucleata</taxon>
        <taxon>Oligohymenophorea</taxon>
        <taxon>Peniculida</taxon>
        <taxon>Parameciidae</taxon>
        <taxon>Paramecium</taxon>
    </lineage>
</organism>
<feature type="region of interest" description="Disordered" evidence="1">
    <location>
        <begin position="889"/>
        <end position="908"/>
    </location>
</feature>
<evidence type="ECO:0008006" key="5">
    <source>
        <dbReference type="Google" id="ProtNLM"/>
    </source>
</evidence>
<evidence type="ECO:0000256" key="2">
    <source>
        <dbReference type="SAM" id="Phobius"/>
    </source>
</evidence>
<sequence>MSFYIYRAPEAQKVQSFPITLFDGTGSMHKEYPRAVNAYKTVFNELGKKKLEYQWAKDLYPLEPFKQAGSGNITNTLTNMFQMLLSEKAKIPKNITLVFISDGKEEFDLDKLLVLIERMRHKYLIQFISVAVGDQFPNSISNTLRSMIHNHDPTCPPLFQITRSNTKSFQQIQSEFEHIFWEIRKRLLVSGEMILINLPVFYTITSKKPVNSVIASSLFLVEKGKTVIMENHQIQPTHNAQDIYQMIVNSVQQAFISQAQVKFQDAQHEFGQIQLISQDLLKQIDKSQQHDLTEEQKNEEIKVHATLNVAKQIAQGQLDLTNAKESDLTSLQDYLVNNVHKFTELASKLKSTTAKIVKGIKSVKGFAQVVSNAQHLNDLKKSHGQDQSEDGAKQEGSHQLTEQGQESEQDQMSSSQEIQSAQEIKSAQNIGSNSDVLNQNDSSKNDYEASPQIIEQIEEIEDVDELKNQQVEVPQNQEAEDIQIQQASNEVAIIEQVQEQNDQPQQENQQNHEIQEEQVPKINELEEQPKEEQQNDKKDEAQPKHISLGQMTNILADITKEAQENTDQVEKTQQEQEEQQQGKQINQNDDQIDQLCSTNQQGEQEIVENLEQENQLEKDNSNKQEEIQEIQEVENVPVQQESQLEEIQEASQADNNDQPQAQLEQKPELQDSDEPEVIQQVENKEEDLSKQPEQLNQIHSYPVIEDEEVIQKMPIDNEELVLFKQPKLDEFHSQSQNIILDEPVEIEKIESTVEIKNQIEEIEDNKQDQNQKEDVQQIDEQQEQLVEQNPVAEQEKEKSVEDLSQIEQKVNQNNENFMEESKPLQVEEEVQPQKQDNENQKQQEIKEEIMKQIEKNPDEAANNNEQDKFPQGERGMEDADLELRGQDIQNQENVPEVQAQPEDLTQQNKTGKKNYLWFLLLAIVVGYTVRRFRKK</sequence>
<feature type="compositionally biased region" description="Basic and acidic residues" evidence="1">
    <location>
        <begin position="380"/>
        <end position="396"/>
    </location>
</feature>
<evidence type="ECO:0000313" key="4">
    <source>
        <dbReference type="Proteomes" id="UP000683925"/>
    </source>
</evidence>
<accession>A0A8S1RTS8</accession>
<feature type="region of interest" description="Disordered" evidence="1">
    <location>
        <begin position="760"/>
        <end position="883"/>
    </location>
</feature>
<feature type="compositionally biased region" description="Polar residues" evidence="1">
    <location>
        <begin position="425"/>
        <end position="442"/>
    </location>
</feature>
<evidence type="ECO:0000256" key="1">
    <source>
        <dbReference type="SAM" id="MobiDB-lite"/>
    </source>
</evidence>
<gene>
    <name evidence="3" type="ORF">POCTA_138.1.T0030409</name>
</gene>
<keyword evidence="4" id="KW-1185">Reference proteome</keyword>
<feature type="compositionally biased region" description="Basic and acidic residues" evidence="1">
    <location>
        <begin position="760"/>
        <end position="775"/>
    </location>
</feature>
<reference evidence="3" key="1">
    <citation type="submission" date="2021-01" db="EMBL/GenBank/DDBJ databases">
        <authorList>
            <consortium name="Genoscope - CEA"/>
            <person name="William W."/>
        </authorList>
    </citation>
    <scope>NUCLEOTIDE SEQUENCE</scope>
</reference>
<evidence type="ECO:0000313" key="3">
    <source>
        <dbReference type="EMBL" id="CAD8132391.1"/>
    </source>
</evidence>
<feature type="compositionally biased region" description="Polar residues" evidence="1">
    <location>
        <begin position="649"/>
        <end position="663"/>
    </location>
</feature>
<feature type="transmembrane region" description="Helical" evidence="2">
    <location>
        <begin position="915"/>
        <end position="932"/>
    </location>
</feature>
<comment type="caution">
    <text evidence="3">The sequence shown here is derived from an EMBL/GenBank/DDBJ whole genome shotgun (WGS) entry which is preliminary data.</text>
</comment>
<keyword evidence="2" id="KW-1133">Transmembrane helix</keyword>